<comment type="caution">
    <text evidence="2">The sequence shown here is derived from an EMBL/GenBank/DDBJ whole genome shotgun (WGS) entry which is preliminary data.</text>
</comment>
<dbReference type="NCBIfam" id="TIGR03882">
    <property type="entry name" value="cyclo_dehyd_2"/>
    <property type="match status" value="1"/>
</dbReference>
<dbReference type="InterPro" id="IPR027624">
    <property type="entry name" value="TOMM_cyclo_SagD"/>
</dbReference>
<evidence type="ECO:0000313" key="2">
    <source>
        <dbReference type="EMBL" id="GIG05101.1"/>
    </source>
</evidence>
<dbReference type="Gene3D" id="3.40.50.720">
    <property type="entry name" value="NAD(P)-binding Rossmann-like Domain"/>
    <property type="match status" value="1"/>
</dbReference>
<dbReference type="NCBIfam" id="TIGR03604">
    <property type="entry name" value="TOMM_cyclo_SagD"/>
    <property type="match status" value="1"/>
</dbReference>
<evidence type="ECO:0000259" key="1">
    <source>
        <dbReference type="PROSITE" id="PS51664"/>
    </source>
</evidence>
<dbReference type="PANTHER" id="PTHR37809:SF1">
    <property type="entry name" value="RIBOSOMAL PROTEIN S12 METHYLTHIOTRANSFERASE ACCESSORY FACTOR YCAO"/>
    <property type="match status" value="1"/>
</dbReference>
<reference evidence="2 3" key="1">
    <citation type="submission" date="2021-01" db="EMBL/GenBank/DDBJ databases">
        <title>Whole genome shotgun sequence of Catellatospora coxensis NBRC 107359.</title>
        <authorList>
            <person name="Komaki H."/>
            <person name="Tamura T."/>
        </authorList>
    </citation>
    <scope>NUCLEOTIDE SEQUENCE [LARGE SCALE GENOMIC DNA]</scope>
    <source>
        <strain evidence="2 3">NBRC 107359</strain>
    </source>
</reference>
<dbReference type="InterPro" id="IPR003776">
    <property type="entry name" value="YcaO-like_dom"/>
</dbReference>
<keyword evidence="3" id="KW-1185">Reference proteome</keyword>
<dbReference type="Gene3D" id="3.30.1330.230">
    <property type="match status" value="1"/>
</dbReference>
<proteinExistence type="predicted"/>
<dbReference type="Pfam" id="PF02624">
    <property type="entry name" value="YcaO"/>
    <property type="match status" value="1"/>
</dbReference>
<feature type="domain" description="YcaO" evidence="1">
    <location>
        <begin position="266"/>
        <end position="653"/>
    </location>
</feature>
<gene>
    <name evidence="2" type="ORF">Cco03nite_18010</name>
</gene>
<dbReference type="Gene3D" id="3.30.40.250">
    <property type="match status" value="1"/>
</dbReference>
<name>A0A8J3P5V5_9ACTN</name>
<organism evidence="2 3">
    <name type="scientific">Catellatospora coxensis</name>
    <dbReference type="NCBI Taxonomy" id="310354"/>
    <lineage>
        <taxon>Bacteria</taxon>
        <taxon>Bacillati</taxon>
        <taxon>Actinomycetota</taxon>
        <taxon>Actinomycetes</taxon>
        <taxon>Micromonosporales</taxon>
        <taxon>Micromonosporaceae</taxon>
        <taxon>Catellatospora</taxon>
    </lineage>
</organism>
<dbReference type="Gene3D" id="3.30.160.660">
    <property type="match status" value="1"/>
</dbReference>
<dbReference type="EMBL" id="BONI01000011">
    <property type="protein sequence ID" value="GIG05101.1"/>
    <property type="molecule type" value="Genomic_DNA"/>
</dbReference>
<dbReference type="RefSeq" id="WP_203690989.1">
    <property type="nucleotide sequence ID" value="NZ_BAAALC010000016.1"/>
</dbReference>
<dbReference type="PROSITE" id="PS51664">
    <property type="entry name" value="YCAO"/>
    <property type="match status" value="1"/>
</dbReference>
<dbReference type="InterPro" id="IPR022291">
    <property type="entry name" value="Bacteriocin_synth_cyclodeHase"/>
</dbReference>
<sequence length="653" mass="72164">MTAEVLNAPPTPASPMEHSRIRVADHLAGLPLRSADGRPVSTYTATLGETDLMGAAPDLGGLTGPVLPVYVYQRAVVVGPLNELPAPAQPCLVCLARRWQSLRSEEERDVLEHGGRMQGVAPSPFLTDLALRAVGDLAGWLAQADPGSVRDDNGYPFVYEIRLDTLQVTRHPLVAEPGCPLCGDDVVDSAEAAVIELQSRPKAHPDDFRLRSVHDYGLSVEAFANPVCGMLGTAAMPAYDSTTTAPVTGYTRVRGMWSLNEFFWSGHADTYDDSALLGVLEGLERYAGLSPRGKGEPLLSSLRELGDTPALDPRDCGVYIDEYYQNTSPHYHQFTDDLKVPWVWGYSLRDKRSILVPERLVYYMGRHPGTNFVQECSNGCATGSCLEEAIFYGMLELIERDAFLLAWYGKARLPEIDPGSCRSVGTRQMIDRMRLVGYDVRLFDTRIDLQMPVVTGVAVRRDGGLGRLCFAAGSSPDPEDAVRAALCEIASYVPNFDHRVEDALEDTRASVTDYRKITELKHHALLFGLPEMAHHADFLLADPQPKPIGEIYAGWERDRPRNADLRDDVRYGVDLLAAAGHDVIVVDQTSPEQRQLGLRTACVIVPGLIPIDFGWQRQRVLHMPRLRTAFRRAGWRDTDLAISEINFVPHPFP</sequence>
<protein>
    <recommendedName>
        <fullName evidence="1">YcaO domain-containing protein</fullName>
    </recommendedName>
</protein>
<accession>A0A8J3P5V5</accession>
<dbReference type="PANTHER" id="PTHR37809">
    <property type="entry name" value="RIBOSOMAL PROTEIN S12 METHYLTHIOTRANSFERASE ACCESSORY FACTOR YCAO"/>
    <property type="match status" value="1"/>
</dbReference>
<dbReference type="AlphaFoldDB" id="A0A8J3P5V5"/>
<evidence type="ECO:0000313" key="3">
    <source>
        <dbReference type="Proteomes" id="UP000630887"/>
    </source>
</evidence>
<dbReference type="Proteomes" id="UP000630887">
    <property type="component" value="Unassembled WGS sequence"/>
</dbReference>